<evidence type="ECO:0000259" key="10">
    <source>
        <dbReference type="Pfam" id="PF00155"/>
    </source>
</evidence>
<dbReference type="InterPro" id="IPR015421">
    <property type="entry name" value="PyrdxlP-dep_Trfase_major"/>
</dbReference>
<evidence type="ECO:0000256" key="5">
    <source>
        <dbReference type="ARBA" id="ARBA00022605"/>
    </source>
</evidence>
<dbReference type="RefSeq" id="WP_092682389.1">
    <property type="nucleotide sequence ID" value="NZ_FNMZ01000004.1"/>
</dbReference>
<dbReference type="Proteomes" id="UP000199118">
    <property type="component" value="Unassembled WGS sequence"/>
</dbReference>
<dbReference type="STRING" id="356660.SAMN05444336_104153"/>
<dbReference type="Pfam" id="PF00155">
    <property type="entry name" value="Aminotran_1_2"/>
    <property type="match status" value="1"/>
</dbReference>
<comment type="catalytic activity">
    <reaction evidence="9">
        <text>L-histidinol phosphate + 2-oxoglutarate = 3-(imidazol-4-yl)-2-oxopropyl phosphate + L-glutamate</text>
        <dbReference type="Rhea" id="RHEA:23744"/>
        <dbReference type="ChEBI" id="CHEBI:16810"/>
        <dbReference type="ChEBI" id="CHEBI:29985"/>
        <dbReference type="ChEBI" id="CHEBI:57766"/>
        <dbReference type="ChEBI" id="CHEBI:57980"/>
        <dbReference type="EC" id="2.6.1.9"/>
    </reaction>
</comment>
<protein>
    <recommendedName>
        <fullName evidence="3">histidinol-phosphate transaminase</fullName>
        <ecNumber evidence="3">2.6.1.9</ecNumber>
    </recommendedName>
</protein>
<dbReference type="OrthoDB" id="9809616at2"/>
<keyword evidence="8" id="KW-0368">Histidine biosynthesis</keyword>
<dbReference type="InterPro" id="IPR015422">
    <property type="entry name" value="PyrdxlP-dep_Trfase_small"/>
</dbReference>
<comment type="similarity">
    <text evidence="2">Belongs to the class-II pyridoxal-phosphate-dependent aminotransferase family. Histidinol-phosphate aminotransferase subfamily.</text>
</comment>
<sequence>MSRPRFTPLVQSLPSTVPFVGPETQERAMGRAFKARLGANESVFGPSPAVQAAMQAALPDIWMYADPTHLALREALSARHDVPVENIVVGEGIDGLLGLLVRVLVSDGTPVVTSRGAYPTFNYHVTSFGGRLVQVPYRDDHEDPDALVAAAHSEGAPLVYIANPDNPMGSWHGAEVIEGMLDALPEGCVLCLDEAYMEFAPDGTEPRIDPEDDRVIRMRTFSKAQGMAGARVGYAIGSRRMIEAFGKVKNHFSMTRLSLVGAEAAARDATWIPHVRREVVAARARIAAIAEANGLTALPSATNFVAVDCGRDGDFAKAVLSALIERGVFVRMPFAEPENRCIRVSAGTPEMLDVLEAVLPEALAEARAAR</sequence>
<evidence type="ECO:0000256" key="6">
    <source>
        <dbReference type="ARBA" id="ARBA00022679"/>
    </source>
</evidence>
<dbReference type="Gene3D" id="3.90.1150.10">
    <property type="entry name" value="Aspartate Aminotransferase, domain 1"/>
    <property type="match status" value="1"/>
</dbReference>
<dbReference type="CDD" id="cd00609">
    <property type="entry name" value="AAT_like"/>
    <property type="match status" value="1"/>
</dbReference>
<dbReference type="PANTHER" id="PTHR43643">
    <property type="entry name" value="HISTIDINOL-PHOSPHATE AMINOTRANSFERASE 2"/>
    <property type="match status" value="1"/>
</dbReference>
<evidence type="ECO:0000313" key="11">
    <source>
        <dbReference type="EMBL" id="SDX27806.1"/>
    </source>
</evidence>
<dbReference type="InterPro" id="IPR004839">
    <property type="entry name" value="Aminotransferase_I/II_large"/>
</dbReference>
<dbReference type="GO" id="GO:0000105">
    <property type="term" value="P:L-histidine biosynthetic process"/>
    <property type="evidence" value="ECO:0007669"/>
    <property type="project" value="UniProtKB-KW"/>
</dbReference>
<evidence type="ECO:0000256" key="8">
    <source>
        <dbReference type="ARBA" id="ARBA00023102"/>
    </source>
</evidence>
<dbReference type="EC" id="2.6.1.9" evidence="3"/>
<organism evidence="11 12">
    <name type="scientific">Albimonas donghaensis</name>
    <dbReference type="NCBI Taxonomy" id="356660"/>
    <lineage>
        <taxon>Bacteria</taxon>
        <taxon>Pseudomonadati</taxon>
        <taxon>Pseudomonadota</taxon>
        <taxon>Alphaproteobacteria</taxon>
        <taxon>Rhodobacterales</taxon>
        <taxon>Paracoccaceae</taxon>
        <taxon>Albimonas</taxon>
    </lineage>
</organism>
<dbReference type="PANTHER" id="PTHR43643:SF6">
    <property type="entry name" value="HISTIDINOL-PHOSPHATE AMINOTRANSFERASE"/>
    <property type="match status" value="1"/>
</dbReference>
<keyword evidence="5" id="KW-0028">Amino-acid biosynthesis</keyword>
<evidence type="ECO:0000313" key="12">
    <source>
        <dbReference type="Proteomes" id="UP000199118"/>
    </source>
</evidence>
<dbReference type="EMBL" id="FNMZ01000004">
    <property type="protein sequence ID" value="SDX27806.1"/>
    <property type="molecule type" value="Genomic_DNA"/>
</dbReference>
<evidence type="ECO:0000256" key="9">
    <source>
        <dbReference type="ARBA" id="ARBA00047481"/>
    </source>
</evidence>
<keyword evidence="6 11" id="KW-0808">Transferase</keyword>
<comment type="pathway">
    <text evidence="1">Amino-acid biosynthesis; L-histidine biosynthesis; L-histidine from 5-phospho-alpha-D-ribose 1-diphosphate: step 7/9.</text>
</comment>
<feature type="domain" description="Aminotransferase class I/classII large" evidence="10">
    <location>
        <begin position="36"/>
        <end position="355"/>
    </location>
</feature>
<reference evidence="11 12" key="1">
    <citation type="submission" date="2016-10" db="EMBL/GenBank/DDBJ databases">
        <authorList>
            <person name="de Groot N.N."/>
        </authorList>
    </citation>
    <scope>NUCLEOTIDE SEQUENCE [LARGE SCALE GENOMIC DNA]</scope>
    <source>
        <strain evidence="11 12">DSM 17890</strain>
    </source>
</reference>
<dbReference type="SUPFAM" id="SSF53383">
    <property type="entry name" value="PLP-dependent transferases"/>
    <property type="match status" value="1"/>
</dbReference>
<dbReference type="NCBIfam" id="NF006014">
    <property type="entry name" value="PRK08153.1"/>
    <property type="match status" value="1"/>
</dbReference>
<keyword evidence="12" id="KW-1185">Reference proteome</keyword>
<evidence type="ECO:0000256" key="3">
    <source>
        <dbReference type="ARBA" id="ARBA00012748"/>
    </source>
</evidence>
<evidence type="ECO:0000256" key="2">
    <source>
        <dbReference type="ARBA" id="ARBA00007970"/>
    </source>
</evidence>
<dbReference type="GO" id="GO:0004400">
    <property type="term" value="F:histidinol-phosphate transaminase activity"/>
    <property type="evidence" value="ECO:0007669"/>
    <property type="project" value="UniProtKB-EC"/>
</dbReference>
<evidence type="ECO:0000256" key="1">
    <source>
        <dbReference type="ARBA" id="ARBA00005011"/>
    </source>
</evidence>
<name>A0A1H3ADR4_9RHOB</name>
<dbReference type="InterPro" id="IPR050106">
    <property type="entry name" value="HistidinolP_aminotransfase"/>
</dbReference>
<dbReference type="Gene3D" id="3.40.640.10">
    <property type="entry name" value="Type I PLP-dependent aspartate aminotransferase-like (Major domain)"/>
    <property type="match status" value="1"/>
</dbReference>
<dbReference type="AlphaFoldDB" id="A0A1H3ADR4"/>
<dbReference type="InterPro" id="IPR015424">
    <property type="entry name" value="PyrdxlP-dep_Trfase"/>
</dbReference>
<gene>
    <name evidence="11" type="ORF">SAMN05444336_104153</name>
</gene>
<keyword evidence="4 11" id="KW-0032">Aminotransferase</keyword>
<evidence type="ECO:0000256" key="4">
    <source>
        <dbReference type="ARBA" id="ARBA00022576"/>
    </source>
</evidence>
<evidence type="ECO:0000256" key="7">
    <source>
        <dbReference type="ARBA" id="ARBA00022898"/>
    </source>
</evidence>
<dbReference type="GO" id="GO:0030170">
    <property type="term" value="F:pyridoxal phosphate binding"/>
    <property type="evidence" value="ECO:0007669"/>
    <property type="project" value="InterPro"/>
</dbReference>
<proteinExistence type="inferred from homology"/>
<accession>A0A1H3ADR4</accession>
<keyword evidence="7" id="KW-0663">Pyridoxal phosphate</keyword>